<dbReference type="PANTHER" id="PTHR13847">
    <property type="entry name" value="SARCOSINE DEHYDROGENASE-RELATED"/>
    <property type="match status" value="1"/>
</dbReference>
<dbReference type="Pfam" id="PF01266">
    <property type="entry name" value="DAO"/>
    <property type="match status" value="1"/>
</dbReference>
<feature type="domain" description="FAD dependent oxidoreductase" evidence="2">
    <location>
        <begin position="7"/>
        <end position="270"/>
    </location>
</feature>
<reference evidence="3" key="2">
    <citation type="submission" date="2020-09" db="EMBL/GenBank/DDBJ databases">
        <authorList>
            <person name="Sun Q."/>
            <person name="Ohkuma M."/>
        </authorList>
    </citation>
    <scope>NUCLEOTIDE SEQUENCE</scope>
    <source>
        <strain evidence="3">JCM 3090</strain>
    </source>
</reference>
<dbReference type="SUPFAM" id="SSF51905">
    <property type="entry name" value="FAD/NAD(P)-binding domain"/>
    <property type="match status" value="1"/>
</dbReference>
<dbReference type="InterPro" id="IPR006076">
    <property type="entry name" value="FAD-dep_OxRdtase"/>
</dbReference>
<keyword evidence="4" id="KW-1185">Reference proteome</keyword>
<dbReference type="AlphaFoldDB" id="A0A8J3B4F0"/>
<dbReference type="Gene3D" id="3.50.50.60">
    <property type="entry name" value="FAD/NAD(P)-binding domain"/>
    <property type="match status" value="1"/>
</dbReference>
<dbReference type="PRINTS" id="PR00411">
    <property type="entry name" value="PNDRDTASEI"/>
</dbReference>
<evidence type="ECO:0000313" key="3">
    <source>
        <dbReference type="EMBL" id="GGJ88357.1"/>
    </source>
</evidence>
<evidence type="ECO:0000259" key="2">
    <source>
        <dbReference type="Pfam" id="PF01266"/>
    </source>
</evidence>
<dbReference type="EMBL" id="BMQB01000003">
    <property type="protein sequence ID" value="GGJ88357.1"/>
    <property type="molecule type" value="Genomic_DNA"/>
</dbReference>
<dbReference type="Gene3D" id="3.30.9.10">
    <property type="entry name" value="D-Amino Acid Oxidase, subunit A, domain 2"/>
    <property type="match status" value="1"/>
</dbReference>
<dbReference type="Proteomes" id="UP000649739">
    <property type="component" value="Unassembled WGS sequence"/>
</dbReference>
<comment type="caution">
    <text evidence="3">The sequence shown here is derived from an EMBL/GenBank/DDBJ whole genome shotgun (WGS) entry which is preliminary data.</text>
</comment>
<sequence length="336" mass="35286">MRDDSVDVLVVGAGICGLAVAITAARRGLSVQCVGDGRPGTSGDNFGQLHSGAVYAPVLPAVAQACWQYRHRWYDLIGPARAGGAHGLALFRVPDTVDRYRAAWHTLGIDVAEVDPRTADPFGHAVAAFRIPDHSVHLPALRASLLDLARASGVRTATGYDVTVRRDPSTTLVTAGVGPRFRTIVLATGADTPALLAHAGIGNTLRTRRIAWGRLPQATSGTLTYWLDGDMLAISPDRDGARVGLPGTAGRYGTTEAEYARLHAALAQRGMAAESLSLRWGTVCEPGEAGADPSALIMDLRGPLAGWSPAANLIVALPGKWTTAWHCADQVIDAIA</sequence>
<dbReference type="RefSeq" id="WP_189169559.1">
    <property type="nucleotide sequence ID" value="NZ_BMQB01000003.1"/>
</dbReference>
<proteinExistence type="predicted"/>
<gene>
    <name evidence="3" type="ORF">GCM10010123_17400</name>
</gene>
<reference evidence="3" key="1">
    <citation type="journal article" date="2014" name="Int. J. Syst. Evol. Microbiol.">
        <title>Complete genome sequence of Corynebacterium casei LMG S-19264T (=DSM 44701T), isolated from a smear-ripened cheese.</title>
        <authorList>
            <consortium name="US DOE Joint Genome Institute (JGI-PGF)"/>
            <person name="Walter F."/>
            <person name="Albersmeier A."/>
            <person name="Kalinowski J."/>
            <person name="Ruckert C."/>
        </authorList>
    </citation>
    <scope>NUCLEOTIDE SEQUENCE</scope>
    <source>
        <strain evidence="3">JCM 3090</strain>
    </source>
</reference>
<organism evidence="3 4">
    <name type="scientific">Pilimelia anulata</name>
    <dbReference type="NCBI Taxonomy" id="53371"/>
    <lineage>
        <taxon>Bacteria</taxon>
        <taxon>Bacillati</taxon>
        <taxon>Actinomycetota</taxon>
        <taxon>Actinomycetes</taxon>
        <taxon>Micromonosporales</taxon>
        <taxon>Micromonosporaceae</taxon>
        <taxon>Pilimelia</taxon>
    </lineage>
</organism>
<dbReference type="GO" id="GO:0005737">
    <property type="term" value="C:cytoplasm"/>
    <property type="evidence" value="ECO:0007669"/>
    <property type="project" value="TreeGrafter"/>
</dbReference>
<evidence type="ECO:0000313" key="4">
    <source>
        <dbReference type="Proteomes" id="UP000649739"/>
    </source>
</evidence>
<dbReference type="PANTHER" id="PTHR13847:SF289">
    <property type="entry name" value="GLYCINE OXIDASE"/>
    <property type="match status" value="1"/>
</dbReference>
<dbReference type="GO" id="GO:0016491">
    <property type="term" value="F:oxidoreductase activity"/>
    <property type="evidence" value="ECO:0007669"/>
    <property type="project" value="UniProtKB-KW"/>
</dbReference>
<name>A0A8J3B4F0_9ACTN</name>
<keyword evidence="1" id="KW-0560">Oxidoreductase</keyword>
<dbReference type="InterPro" id="IPR036188">
    <property type="entry name" value="FAD/NAD-bd_sf"/>
</dbReference>
<accession>A0A8J3B4F0</accession>
<protein>
    <recommendedName>
        <fullName evidence="2">FAD dependent oxidoreductase domain-containing protein</fullName>
    </recommendedName>
</protein>
<evidence type="ECO:0000256" key="1">
    <source>
        <dbReference type="ARBA" id="ARBA00023002"/>
    </source>
</evidence>